<keyword evidence="3" id="KW-1185">Reference proteome</keyword>
<accession>A0A2A6RE24</accession>
<proteinExistence type="predicted"/>
<feature type="transmembrane region" description="Helical" evidence="1">
    <location>
        <begin position="131"/>
        <end position="150"/>
    </location>
</feature>
<reference evidence="3" key="1">
    <citation type="submission" date="2017-08" db="EMBL/GenBank/DDBJ databases">
        <authorList>
            <person name="Grouzdev D.S."/>
            <person name="Gaisin V.A."/>
            <person name="Rysina M.S."/>
            <person name="Gorlenko V.M."/>
        </authorList>
    </citation>
    <scope>NUCLEOTIDE SEQUENCE [LARGE SCALE GENOMIC DNA]</scope>
    <source>
        <strain evidence="3">Kir15-3F</strain>
    </source>
</reference>
<dbReference type="AlphaFoldDB" id="A0A2A6RE24"/>
<keyword evidence="1" id="KW-0812">Transmembrane</keyword>
<protein>
    <submittedName>
        <fullName evidence="2">Uncharacterized protein</fullName>
    </submittedName>
</protein>
<organism evidence="2 3">
    <name type="scientific">Candidatus Viridilinea mediisalina</name>
    <dbReference type="NCBI Taxonomy" id="2024553"/>
    <lineage>
        <taxon>Bacteria</taxon>
        <taxon>Bacillati</taxon>
        <taxon>Chloroflexota</taxon>
        <taxon>Chloroflexia</taxon>
        <taxon>Chloroflexales</taxon>
        <taxon>Chloroflexineae</taxon>
        <taxon>Oscillochloridaceae</taxon>
        <taxon>Candidatus Viridilinea</taxon>
    </lineage>
</organism>
<dbReference type="OrthoDB" id="161865at2"/>
<sequence length="180" mass="19584">MAALAGLCWAAVLALLLFGGMSRGEPLEFQRLLFYALAIAASILTFGPIEYTMRLVGLTLEGTLGSLLLLYTLAFVPAPQAWLLSLPDLPVYGLLLMALFLCGAAVSRPFIHSGTTHLFQNRARAFDARRVRRQSYEVGLLLAAVAAFAALRVLTWVSLLLLVIVLIIAELLFLARVPVE</sequence>
<evidence type="ECO:0000313" key="3">
    <source>
        <dbReference type="Proteomes" id="UP000220527"/>
    </source>
</evidence>
<feature type="transmembrane region" description="Helical" evidence="1">
    <location>
        <begin position="63"/>
        <end position="83"/>
    </location>
</feature>
<name>A0A2A6RE24_9CHLR</name>
<comment type="caution">
    <text evidence="2">The sequence shown here is derived from an EMBL/GenBank/DDBJ whole genome shotgun (WGS) entry which is preliminary data.</text>
</comment>
<evidence type="ECO:0000313" key="2">
    <source>
        <dbReference type="EMBL" id="PDW00628.1"/>
    </source>
</evidence>
<keyword evidence="1" id="KW-0472">Membrane</keyword>
<dbReference type="Proteomes" id="UP000220527">
    <property type="component" value="Unassembled WGS sequence"/>
</dbReference>
<dbReference type="EMBL" id="NQWI01000175">
    <property type="protein sequence ID" value="PDW00628.1"/>
    <property type="molecule type" value="Genomic_DNA"/>
</dbReference>
<feature type="transmembrane region" description="Helical" evidence="1">
    <location>
        <begin position="32"/>
        <end position="51"/>
    </location>
</feature>
<feature type="transmembrane region" description="Helical" evidence="1">
    <location>
        <begin position="156"/>
        <end position="175"/>
    </location>
</feature>
<feature type="transmembrane region" description="Helical" evidence="1">
    <location>
        <begin position="89"/>
        <end position="111"/>
    </location>
</feature>
<evidence type="ECO:0000256" key="1">
    <source>
        <dbReference type="SAM" id="Phobius"/>
    </source>
</evidence>
<gene>
    <name evidence="2" type="ORF">CJ255_20460</name>
</gene>
<keyword evidence="1" id="KW-1133">Transmembrane helix</keyword>